<keyword evidence="1" id="KW-0472">Membrane</keyword>
<evidence type="ECO:0000256" key="2">
    <source>
        <dbReference type="SAM" id="SignalP"/>
    </source>
</evidence>
<feature type="transmembrane region" description="Helical" evidence="1">
    <location>
        <begin position="91"/>
        <end position="112"/>
    </location>
</feature>
<dbReference type="AlphaFoldDB" id="A0A5Q5BP02"/>
<dbReference type="KEGG" id="mmc:Mmcs_3974"/>
<dbReference type="Pfam" id="PF05305">
    <property type="entry name" value="DUF732"/>
    <property type="match status" value="1"/>
</dbReference>
<reference evidence="4" key="1">
    <citation type="submission" date="2006-06" db="EMBL/GenBank/DDBJ databases">
        <title>Complete sequence of chromosome of Mycobacterium sp. MCS.</title>
        <authorList>
            <consortium name="US DOE Joint Genome Institute"/>
            <person name="Copeland A."/>
            <person name="Lucas S."/>
            <person name="Lapidus A."/>
            <person name="Barry K."/>
            <person name="Detter J.C."/>
            <person name="Glavina del Rio T."/>
            <person name="Hammon N."/>
            <person name="Israni S."/>
            <person name="Dalin E."/>
            <person name="Tice H."/>
            <person name="Pitluck S."/>
            <person name="Martinez M."/>
            <person name="Schmutz J."/>
            <person name="Larimer F."/>
            <person name="Land M."/>
            <person name="Hauser L."/>
            <person name="Kyrpides N."/>
            <person name="Kim E."/>
            <person name="Miller C.D."/>
            <person name="Hughes J.E."/>
            <person name="Anderson A.J."/>
            <person name="Sims R.C."/>
            <person name="Richardson P."/>
        </authorList>
    </citation>
    <scope>NUCLEOTIDE SEQUENCE [LARGE SCALE GENOMIC DNA]</scope>
    <source>
        <strain evidence="4">MCS</strain>
    </source>
</reference>
<keyword evidence="2" id="KW-0732">Signal</keyword>
<sequence length="122" mass="11891" precursor="true">MKRFHRAAVASLAASGLIGSAMSLGTGSAGADTATDMFLSALAGSGVTGVDTATAVRVGQSVCPMLAEPGQNVANVAADVSDMIGRPLGPATMFTGLAIQVFCPGAVAALAYGKSPLPLPGL</sequence>
<keyword evidence="1" id="KW-1133">Transmembrane helix</keyword>
<dbReference type="EMBL" id="CP000384">
    <property type="protein sequence ID" value="ABG10079.1"/>
    <property type="molecule type" value="Genomic_DNA"/>
</dbReference>
<evidence type="ECO:0000256" key="1">
    <source>
        <dbReference type="SAM" id="Phobius"/>
    </source>
</evidence>
<feature type="domain" description="DUF732" evidence="3">
    <location>
        <begin position="33"/>
        <end position="104"/>
    </location>
</feature>
<keyword evidence="1" id="KW-0812">Transmembrane</keyword>
<name>A0A5Q5BP02_MYCSS</name>
<accession>A0A5Q5BP02</accession>
<evidence type="ECO:0000313" key="4">
    <source>
        <dbReference type="EMBL" id="ABG10079.1"/>
    </source>
</evidence>
<feature type="chain" id="PRO_5024319209" description="DUF732 domain-containing protein" evidence="2">
    <location>
        <begin position="32"/>
        <end position="122"/>
    </location>
</feature>
<dbReference type="InterPro" id="IPR007969">
    <property type="entry name" value="DUF732"/>
</dbReference>
<proteinExistence type="predicted"/>
<feature type="signal peptide" evidence="2">
    <location>
        <begin position="1"/>
        <end position="31"/>
    </location>
</feature>
<protein>
    <recommendedName>
        <fullName evidence="3">DUF732 domain-containing protein</fullName>
    </recommendedName>
</protein>
<gene>
    <name evidence="4" type="ordered locus">Mmcs_3974</name>
</gene>
<evidence type="ECO:0000259" key="3">
    <source>
        <dbReference type="Pfam" id="PF05305"/>
    </source>
</evidence>
<organism evidence="4">
    <name type="scientific">Mycobacterium sp. (strain MCS)</name>
    <dbReference type="NCBI Taxonomy" id="164756"/>
    <lineage>
        <taxon>Bacteria</taxon>
        <taxon>Bacillati</taxon>
        <taxon>Actinomycetota</taxon>
        <taxon>Actinomycetes</taxon>
        <taxon>Mycobacteriales</taxon>
        <taxon>Mycobacteriaceae</taxon>
        <taxon>Mycobacterium</taxon>
    </lineage>
</organism>